<keyword evidence="3 5" id="KW-0012">Acyltransferase</keyword>
<keyword evidence="5" id="KW-0963">Cytoplasm</keyword>
<gene>
    <name evidence="5 8" type="primary">lipB</name>
    <name evidence="8" type="ORF">ERJ67_04305</name>
</gene>
<protein>
    <recommendedName>
        <fullName evidence="5">Octanoyltransferase</fullName>
        <ecNumber evidence="5">2.3.1.181</ecNumber>
    </recommendedName>
    <alternativeName>
        <fullName evidence="5">Lipoate-protein ligase B</fullName>
    </alternativeName>
    <alternativeName>
        <fullName evidence="5">Lipoyl/octanoyl transferase</fullName>
    </alternativeName>
    <alternativeName>
        <fullName evidence="5">Octanoyl-[acyl-carrier-protein]-protein N-octanoyltransferase</fullName>
    </alternativeName>
</protein>
<dbReference type="PROSITE" id="PS01313">
    <property type="entry name" value="LIPB"/>
    <property type="match status" value="1"/>
</dbReference>
<evidence type="ECO:0000256" key="5">
    <source>
        <dbReference type="HAMAP-Rule" id="MF_00013"/>
    </source>
</evidence>
<evidence type="ECO:0000256" key="4">
    <source>
        <dbReference type="ARBA" id="ARBA00024732"/>
    </source>
</evidence>
<evidence type="ECO:0000256" key="2">
    <source>
        <dbReference type="ARBA" id="ARBA00022679"/>
    </source>
</evidence>
<evidence type="ECO:0000313" key="8">
    <source>
        <dbReference type="EMBL" id="TGG93159.1"/>
    </source>
</evidence>
<feature type="binding site" evidence="5">
    <location>
        <begin position="239"/>
        <end position="241"/>
    </location>
    <ligand>
        <name>substrate</name>
    </ligand>
</feature>
<organism evidence="8 9">
    <name type="scientific">Aphanocapsa feldmannii 277cV</name>
    <dbReference type="NCBI Taxonomy" id="2507553"/>
    <lineage>
        <taxon>Bacteria</taxon>
        <taxon>Bacillati</taxon>
        <taxon>Cyanobacteriota</taxon>
        <taxon>Cyanophyceae</taxon>
        <taxon>Oscillatoriophycideae</taxon>
        <taxon>Chroococcales</taxon>
        <taxon>Microcystaceae</taxon>
        <taxon>Aphanocapsa</taxon>
    </lineage>
</organism>
<feature type="binding site" evidence="5">
    <location>
        <begin position="226"/>
        <end position="228"/>
    </location>
    <ligand>
        <name>substrate</name>
    </ligand>
</feature>
<dbReference type="NCBIfam" id="TIGR00214">
    <property type="entry name" value="lipB"/>
    <property type="match status" value="1"/>
</dbReference>
<keyword evidence="2 5" id="KW-0808">Transferase</keyword>
<dbReference type="PANTHER" id="PTHR10993:SF7">
    <property type="entry name" value="LIPOYLTRANSFERASE 2, MITOCHONDRIAL-RELATED"/>
    <property type="match status" value="1"/>
</dbReference>
<name>A0A524RP83_9CHRO</name>
<comment type="function">
    <text evidence="4 5">Catalyzes the transfer of endogenously produced octanoic acid from octanoyl-acyl-carrier-protein onto the lipoyl domains of lipoate-dependent enzymes. Lipoyl-ACP can also act as a substrate although octanoyl-ACP is likely to be the physiological substrate.</text>
</comment>
<dbReference type="EC" id="2.3.1.181" evidence="5"/>
<dbReference type="InterPro" id="IPR004143">
    <property type="entry name" value="BPL_LPL_catalytic"/>
</dbReference>
<feature type="domain" description="BPL/LPL catalytic" evidence="7">
    <location>
        <begin position="117"/>
        <end position="295"/>
    </location>
</feature>
<dbReference type="Proteomes" id="UP000317990">
    <property type="component" value="Unassembled WGS sequence"/>
</dbReference>
<dbReference type="GO" id="GO:0009249">
    <property type="term" value="P:protein lipoylation"/>
    <property type="evidence" value="ECO:0007669"/>
    <property type="project" value="InterPro"/>
</dbReference>
<dbReference type="Gene3D" id="3.30.930.10">
    <property type="entry name" value="Bira Bifunctional Protein, Domain 2"/>
    <property type="match status" value="1"/>
</dbReference>
<dbReference type="EMBL" id="SRMO01000052">
    <property type="protein sequence ID" value="TGG93159.1"/>
    <property type="molecule type" value="Genomic_DNA"/>
</dbReference>
<feature type="binding site" evidence="5">
    <location>
        <begin position="159"/>
        <end position="166"/>
    </location>
    <ligand>
        <name>substrate</name>
    </ligand>
</feature>
<accession>A0A524RP83</accession>
<comment type="pathway">
    <text evidence="1 5">Protein modification; protein lipoylation via endogenous pathway; protein N(6)-(lipoyl)lysine from octanoyl-[acyl-carrier-protein]: step 1/2.</text>
</comment>
<evidence type="ECO:0000313" key="9">
    <source>
        <dbReference type="Proteomes" id="UP000317990"/>
    </source>
</evidence>
<dbReference type="InterPro" id="IPR045864">
    <property type="entry name" value="aa-tRNA-synth_II/BPL/LPL"/>
</dbReference>
<dbReference type="AlphaFoldDB" id="A0A524RP83"/>
<dbReference type="PANTHER" id="PTHR10993">
    <property type="entry name" value="OCTANOYLTRANSFERASE"/>
    <property type="match status" value="1"/>
</dbReference>
<evidence type="ECO:0000256" key="6">
    <source>
        <dbReference type="SAM" id="MobiDB-lite"/>
    </source>
</evidence>
<evidence type="ECO:0000259" key="7">
    <source>
        <dbReference type="PROSITE" id="PS51733"/>
    </source>
</evidence>
<comment type="similarity">
    <text evidence="5">Belongs to the LipB family.</text>
</comment>
<feature type="active site" description="Acyl-thioester intermediate" evidence="5">
    <location>
        <position position="257"/>
    </location>
</feature>
<comment type="miscellaneous">
    <text evidence="5">In the reaction, the free carboxyl group of octanoic acid is attached via an amide linkage to the epsilon-amino group of a specific lysine residue of lipoyl domains of lipoate-dependent enzymes.</text>
</comment>
<sequence length="337" mass="35865">MAGGVAGHAQLFSTCQWIQQGVIQQLGQIRIGAFPVGGHRRRLLGWHQSRSRSGGAKGLWTLASPWQSGACLTLSLIPCGGRIPSPLTARLIQLGLTPYEDALALQQALQASLLADADAPEALLLLEHPACYTLGSGSDPGFLTFNPAAAPAPLYRTTRGGEVTHHCPGQLVGYPVLDLRRHRTDLHWYLRTLEQVLIDVLAVFGLQGGRIEGLTGVWLEGCKVAAIGVGARRWVTQHGFALNVNCNLAGFEAIVPCGISDRPVAKLNDWCSGLTVAAVQPWVERSMAAHFCLDFTPYQALRGSSQVAAQAVGLPGLQRDQRPSETASGSCAGLACQ</sequence>
<dbReference type="PROSITE" id="PS51733">
    <property type="entry name" value="BPL_LPL_CATALYTIC"/>
    <property type="match status" value="1"/>
</dbReference>
<feature type="site" description="Lowers pKa of active site Cys" evidence="5">
    <location>
        <position position="223"/>
    </location>
</feature>
<comment type="subcellular location">
    <subcellularLocation>
        <location evidence="5">Cytoplasm</location>
    </subcellularLocation>
</comment>
<evidence type="ECO:0000256" key="3">
    <source>
        <dbReference type="ARBA" id="ARBA00023315"/>
    </source>
</evidence>
<dbReference type="UniPathway" id="UPA00538">
    <property type="reaction ID" value="UER00592"/>
</dbReference>
<proteinExistence type="inferred from homology"/>
<dbReference type="InterPro" id="IPR020605">
    <property type="entry name" value="Octanoyltransferase_CS"/>
</dbReference>
<feature type="region of interest" description="Disordered" evidence="6">
    <location>
        <begin position="318"/>
        <end position="337"/>
    </location>
</feature>
<evidence type="ECO:0000256" key="1">
    <source>
        <dbReference type="ARBA" id="ARBA00004821"/>
    </source>
</evidence>
<dbReference type="CDD" id="cd16444">
    <property type="entry name" value="LipB"/>
    <property type="match status" value="1"/>
</dbReference>
<dbReference type="NCBIfam" id="NF010925">
    <property type="entry name" value="PRK14345.1"/>
    <property type="match status" value="1"/>
</dbReference>
<reference evidence="8 9" key="1">
    <citation type="journal article" date="2019" name="mSystems">
        <title>Life at home and on the roam: Genomic adaptions reflect the dual lifestyle of an intracellular, facultative symbiont.</title>
        <authorList>
            <person name="Burgsdorf I."/>
        </authorList>
    </citation>
    <scope>NUCLEOTIDE SEQUENCE [LARGE SCALE GENOMIC DNA]</scope>
    <source>
        <strain evidence="8">277cV</strain>
    </source>
</reference>
<comment type="catalytic activity">
    <reaction evidence="5">
        <text>octanoyl-[ACP] + L-lysyl-[protein] = N(6)-octanoyl-L-lysyl-[protein] + holo-[ACP] + H(+)</text>
        <dbReference type="Rhea" id="RHEA:17665"/>
        <dbReference type="Rhea" id="RHEA-COMP:9636"/>
        <dbReference type="Rhea" id="RHEA-COMP:9685"/>
        <dbReference type="Rhea" id="RHEA-COMP:9752"/>
        <dbReference type="Rhea" id="RHEA-COMP:9928"/>
        <dbReference type="ChEBI" id="CHEBI:15378"/>
        <dbReference type="ChEBI" id="CHEBI:29969"/>
        <dbReference type="ChEBI" id="CHEBI:64479"/>
        <dbReference type="ChEBI" id="CHEBI:78463"/>
        <dbReference type="ChEBI" id="CHEBI:78809"/>
        <dbReference type="EC" id="2.3.1.181"/>
    </reaction>
</comment>
<dbReference type="Pfam" id="PF21948">
    <property type="entry name" value="LplA-B_cat"/>
    <property type="match status" value="1"/>
</dbReference>
<dbReference type="HAMAP" id="MF_00013">
    <property type="entry name" value="LipB"/>
    <property type="match status" value="1"/>
</dbReference>
<dbReference type="SUPFAM" id="SSF55681">
    <property type="entry name" value="Class II aaRS and biotin synthetases"/>
    <property type="match status" value="1"/>
</dbReference>
<dbReference type="GO" id="GO:0033819">
    <property type="term" value="F:lipoyl(octanoyl) transferase activity"/>
    <property type="evidence" value="ECO:0007669"/>
    <property type="project" value="UniProtKB-EC"/>
</dbReference>
<dbReference type="GO" id="GO:0005737">
    <property type="term" value="C:cytoplasm"/>
    <property type="evidence" value="ECO:0007669"/>
    <property type="project" value="UniProtKB-SubCell"/>
</dbReference>
<dbReference type="InterPro" id="IPR000544">
    <property type="entry name" value="Octanoyltransferase"/>
</dbReference>
<comment type="caution">
    <text evidence="8">The sequence shown here is derived from an EMBL/GenBank/DDBJ whole genome shotgun (WGS) entry which is preliminary data.</text>
</comment>